<gene>
    <name evidence="2" type="ORF">LCGC14_2247900</name>
</gene>
<name>A0A0F9FG03_9ZZZZ</name>
<protein>
    <submittedName>
        <fullName evidence="2">Uncharacterized protein</fullName>
    </submittedName>
</protein>
<dbReference type="EMBL" id="LAZR01030580">
    <property type="protein sequence ID" value="KKL56190.1"/>
    <property type="molecule type" value="Genomic_DNA"/>
</dbReference>
<comment type="caution">
    <text evidence="2">The sequence shown here is derived from an EMBL/GenBank/DDBJ whole genome shotgun (WGS) entry which is preliminary data.</text>
</comment>
<proteinExistence type="predicted"/>
<accession>A0A0F9FG03</accession>
<feature type="coiled-coil region" evidence="1">
    <location>
        <begin position="46"/>
        <end position="80"/>
    </location>
</feature>
<keyword evidence="1" id="KW-0175">Coiled coil</keyword>
<sequence length="81" mass="9135">MMAALSPRAAALYPKYDKDWFANRVAELEGLVSRTGTRLGEADGIILDLEAQVKRQTETIKECHERIAELATRIQEFKNVS</sequence>
<reference evidence="2" key="1">
    <citation type="journal article" date="2015" name="Nature">
        <title>Complex archaea that bridge the gap between prokaryotes and eukaryotes.</title>
        <authorList>
            <person name="Spang A."/>
            <person name="Saw J.H."/>
            <person name="Jorgensen S.L."/>
            <person name="Zaremba-Niedzwiedzka K."/>
            <person name="Martijn J."/>
            <person name="Lind A.E."/>
            <person name="van Eijk R."/>
            <person name="Schleper C."/>
            <person name="Guy L."/>
            <person name="Ettema T.J."/>
        </authorList>
    </citation>
    <scope>NUCLEOTIDE SEQUENCE</scope>
</reference>
<evidence type="ECO:0000313" key="2">
    <source>
        <dbReference type="EMBL" id="KKL56190.1"/>
    </source>
</evidence>
<dbReference type="AlphaFoldDB" id="A0A0F9FG03"/>
<organism evidence="2">
    <name type="scientific">marine sediment metagenome</name>
    <dbReference type="NCBI Taxonomy" id="412755"/>
    <lineage>
        <taxon>unclassified sequences</taxon>
        <taxon>metagenomes</taxon>
        <taxon>ecological metagenomes</taxon>
    </lineage>
</organism>
<evidence type="ECO:0000256" key="1">
    <source>
        <dbReference type="SAM" id="Coils"/>
    </source>
</evidence>